<protein>
    <submittedName>
        <fullName evidence="2">Reverse transcriptase</fullName>
    </submittedName>
</protein>
<organism evidence="2 3">
    <name type="scientific">Gossypium australe</name>
    <dbReference type="NCBI Taxonomy" id="47621"/>
    <lineage>
        <taxon>Eukaryota</taxon>
        <taxon>Viridiplantae</taxon>
        <taxon>Streptophyta</taxon>
        <taxon>Embryophyta</taxon>
        <taxon>Tracheophyta</taxon>
        <taxon>Spermatophyta</taxon>
        <taxon>Magnoliopsida</taxon>
        <taxon>eudicotyledons</taxon>
        <taxon>Gunneridae</taxon>
        <taxon>Pentapetalae</taxon>
        <taxon>rosids</taxon>
        <taxon>malvids</taxon>
        <taxon>Malvales</taxon>
        <taxon>Malvaceae</taxon>
        <taxon>Malvoideae</taxon>
        <taxon>Gossypium</taxon>
    </lineage>
</organism>
<dbReference type="Pfam" id="PF17919">
    <property type="entry name" value="RT_RNaseH_2"/>
    <property type="match status" value="1"/>
</dbReference>
<dbReference type="PANTHER" id="PTHR34072:SF59">
    <property type="entry name" value="CCHC-TYPE INTEGRASE"/>
    <property type="match status" value="1"/>
</dbReference>
<accession>A0A5B6VLD5</accession>
<dbReference type="AlphaFoldDB" id="A0A5B6VLD5"/>
<dbReference type="Proteomes" id="UP000325315">
    <property type="component" value="Unassembled WGS sequence"/>
</dbReference>
<keyword evidence="2" id="KW-0548">Nucleotidyltransferase</keyword>
<dbReference type="OrthoDB" id="415724at2759"/>
<dbReference type="EMBL" id="SMMG02000006">
    <property type="protein sequence ID" value="KAA3470030.1"/>
    <property type="molecule type" value="Genomic_DNA"/>
</dbReference>
<keyword evidence="2" id="KW-0695">RNA-directed DNA polymerase</keyword>
<evidence type="ECO:0000313" key="2">
    <source>
        <dbReference type="EMBL" id="KAA3470030.1"/>
    </source>
</evidence>
<dbReference type="SUPFAM" id="SSF56672">
    <property type="entry name" value="DNA/RNA polymerases"/>
    <property type="match status" value="1"/>
</dbReference>
<name>A0A5B6VLD5_9ROSI</name>
<sequence>MLQTLRDKQLFAKFSKCEFWLLRGWIFGTYCFSRRSFLGLAGYYRRFKDVKFEWSKKCQQSFEQLKALPTEVPILVQRKSGKEFVIFSDASLNGLGCVLMQESKVIAYASR</sequence>
<evidence type="ECO:0000313" key="3">
    <source>
        <dbReference type="Proteomes" id="UP000325315"/>
    </source>
</evidence>
<reference evidence="3" key="1">
    <citation type="journal article" date="2019" name="Plant Biotechnol. J.">
        <title>Genome sequencing of the Australian wild diploid species Gossypium australe highlights disease resistance and delayed gland morphogenesis.</title>
        <authorList>
            <person name="Cai Y."/>
            <person name="Cai X."/>
            <person name="Wang Q."/>
            <person name="Wang P."/>
            <person name="Zhang Y."/>
            <person name="Cai C."/>
            <person name="Xu Y."/>
            <person name="Wang K."/>
            <person name="Zhou Z."/>
            <person name="Wang C."/>
            <person name="Geng S."/>
            <person name="Li B."/>
            <person name="Dong Q."/>
            <person name="Hou Y."/>
            <person name="Wang H."/>
            <person name="Ai P."/>
            <person name="Liu Z."/>
            <person name="Yi F."/>
            <person name="Sun M."/>
            <person name="An G."/>
            <person name="Cheng J."/>
            <person name="Zhang Y."/>
            <person name="Shi Q."/>
            <person name="Xie Y."/>
            <person name="Shi X."/>
            <person name="Chang Y."/>
            <person name="Huang F."/>
            <person name="Chen Y."/>
            <person name="Hong S."/>
            <person name="Mi L."/>
            <person name="Sun Q."/>
            <person name="Zhang L."/>
            <person name="Zhou B."/>
            <person name="Peng R."/>
            <person name="Zhang X."/>
            <person name="Liu F."/>
        </authorList>
    </citation>
    <scope>NUCLEOTIDE SEQUENCE [LARGE SCALE GENOMIC DNA]</scope>
    <source>
        <strain evidence="3">cv. PA1801</strain>
    </source>
</reference>
<comment type="caution">
    <text evidence="2">The sequence shown here is derived from an EMBL/GenBank/DDBJ whole genome shotgun (WGS) entry which is preliminary data.</text>
</comment>
<dbReference type="GO" id="GO:0003964">
    <property type="term" value="F:RNA-directed DNA polymerase activity"/>
    <property type="evidence" value="ECO:0007669"/>
    <property type="project" value="UniProtKB-KW"/>
</dbReference>
<dbReference type="PANTHER" id="PTHR34072">
    <property type="entry name" value="ENZYMATIC POLYPROTEIN-RELATED"/>
    <property type="match status" value="1"/>
</dbReference>
<dbReference type="InterPro" id="IPR041577">
    <property type="entry name" value="RT_RNaseH_2"/>
</dbReference>
<keyword evidence="3" id="KW-1185">Reference proteome</keyword>
<dbReference type="InterPro" id="IPR043502">
    <property type="entry name" value="DNA/RNA_pol_sf"/>
</dbReference>
<feature type="domain" description="Reverse transcriptase/retrotransposon-derived protein RNase H-like" evidence="1">
    <location>
        <begin position="54"/>
        <end position="111"/>
    </location>
</feature>
<proteinExistence type="predicted"/>
<evidence type="ECO:0000259" key="1">
    <source>
        <dbReference type="Pfam" id="PF17919"/>
    </source>
</evidence>
<keyword evidence="2" id="KW-0808">Transferase</keyword>
<gene>
    <name evidence="2" type="ORF">EPI10_015771</name>
</gene>